<evidence type="ECO:0000256" key="1">
    <source>
        <dbReference type="ARBA" id="ARBA00022679"/>
    </source>
</evidence>
<dbReference type="GO" id="GO:0046872">
    <property type="term" value="F:metal ion binding"/>
    <property type="evidence" value="ECO:0007669"/>
    <property type="project" value="UniProtKB-UniRule"/>
</dbReference>
<dbReference type="GO" id="GO:0005524">
    <property type="term" value="F:ATP binding"/>
    <property type="evidence" value="ECO:0007669"/>
    <property type="project" value="UniProtKB-KW"/>
</dbReference>
<evidence type="ECO:0000256" key="4">
    <source>
        <dbReference type="ARBA" id="ARBA00023027"/>
    </source>
</evidence>
<comment type="subcellular location">
    <subcellularLocation>
        <location evidence="6">Cytoplasm</location>
    </subcellularLocation>
</comment>
<keyword evidence="6" id="KW-0963">Cytoplasm</keyword>
<feature type="binding site" evidence="6">
    <location>
        <begin position="141"/>
        <end position="142"/>
    </location>
    <ligand>
        <name>NAD(+)</name>
        <dbReference type="ChEBI" id="CHEBI:57540"/>
    </ligand>
</feature>
<keyword evidence="4 6" id="KW-0520">NAD</keyword>
<comment type="cofactor">
    <cofactor evidence="6">
        <name>a divalent metal cation</name>
        <dbReference type="ChEBI" id="CHEBI:60240"/>
    </cofactor>
</comment>
<feature type="active site" description="Proton acceptor" evidence="6">
    <location>
        <position position="67"/>
    </location>
</feature>
<gene>
    <name evidence="6" type="primary">nadK</name>
    <name evidence="7" type="ORF">G3M56_013500</name>
</gene>
<feature type="binding site" evidence="6">
    <location>
        <position position="169"/>
    </location>
    <ligand>
        <name>NAD(+)</name>
        <dbReference type="ChEBI" id="CHEBI:57540"/>
    </ligand>
</feature>
<comment type="caution">
    <text evidence="6">Lacks conserved residue(s) required for the propagation of feature annotation.</text>
</comment>
<keyword evidence="2 6" id="KW-0418">Kinase</keyword>
<dbReference type="EMBL" id="CP066776">
    <property type="protein sequence ID" value="QQL44873.1"/>
    <property type="molecule type" value="Genomic_DNA"/>
</dbReference>
<proteinExistence type="inferred from homology"/>
<comment type="catalytic activity">
    <reaction evidence="5 6">
        <text>NAD(+) + ATP = ADP + NADP(+) + H(+)</text>
        <dbReference type="Rhea" id="RHEA:18629"/>
        <dbReference type="ChEBI" id="CHEBI:15378"/>
        <dbReference type="ChEBI" id="CHEBI:30616"/>
        <dbReference type="ChEBI" id="CHEBI:57540"/>
        <dbReference type="ChEBI" id="CHEBI:58349"/>
        <dbReference type="ChEBI" id="CHEBI:456216"/>
        <dbReference type="EC" id="2.7.1.23"/>
    </reaction>
</comment>
<evidence type="ECO:0000256" key="5">
    <source>
        <dbReference type="ARBA" id="ARBA00047925"/>
    </source>
</evidence>
<feature type="binding site" evidence="6">
    <location>
        <begin position="182"/>
        <end position="187"/>
    </location>
    <ligand>
        <name>NAD(+)</name>
        <dbReference type="ChEBI" id="CHEBI:57540"/>
    </ligand>
</feature>
<accession>A0A6B3LDM0</accession>
<dbReference type="InterPro" id="IPR002504">
    <property type="entry name" value="NADK"/>
</dbReference>
<evidence type="ECO:0000256" key="6">
    <source>
        <dbReference type="HAMAP-Rule" id="MF_00361"/>
    </source>
</evidence>
<dbReference type="SUPFAM" id="SSF111331">
    <property type="entry name" value="NAD kinase/diacylglycerol kinase-like"/>
    <property type="match status" value="1"/>
</dbReference>
<feature type="binding site" evidence="6">
    <location>
        <position position="152"/>
    </location>
    <ligand>
        <name>NAD(+)</name>
        <dbReference type="ChEBI" id="CHEBI:57540"/>
    </ligand>
</feature>
<feature type="binding site" evidence="6">
    <location>
        <begin position="67"/>
        <end position="68"/>
    </location>
    <ligand>
        <name>NAD(+)</name>
        <dbReference type="ChEBI" id="CHEBI:57540"/>
    </ligand>
</feature>
<organism evidence="7 8">
    <name type="scientific">Sulfuriroseicoccus oceanibius</name>
    <dbReference type="NCBI Taxonomy" id="2707525"/>
    <lineage>
        <taxon>Bacteria</taxon>
        <taxon>Pseudomonadati</taxon>
        <taxon>Verrucomicrobiota</taxon>
        <taxon>Verrucomicrobiia</taxon>
        <taxon>Verrucomicrobiales</taxon>
        <taxon>Verrucomicrobiaceae</taxon>
        <taxon>Sulfuriroseicoccus</taxon>
    </lineage>
</organism>
<dbReference type="Pfam" id="PF01513">
    <property type="entry name" value="NAD_kinase"/>
    <property type="match status" value="1"/>
</dbReference>
<dbReference type="RefSeq" id="WP_164364691.1">
    <property type="nucleotide sequence ID" value="NZ_CP066776.1"/>
</dbReference>
<dbReference type="PANTHER" id="PTHR20275">
    <property type="entry name" value="NAD KINASE"/>
    <property type="match status" value="1"/>
</dbReference>
<dbReference type="Gene3D" id="3.40.50.10330">
    <property type="entry name" value="Probable inorganic polyphosphate/atp-NAD kinase, domain 1"/>
    <property type="match status" value="1"/>
</dbReference>
<comment type="function">
    <text evidence="6">Involved in the regulation of the intracellular balance of NAD and NADP, and is a key enzyme in the biosynthesis of NADP. Catalyzes specifically the phosphorylation on 2'-hydroxyl of the adenosine moiety of NAD to yield NADP.</text>
</comment>
<dbReference type="EC" id="2.7.1.23" evidence="6"/>
<dbReference type="PANTHER" id="PTHR20275:SF0">
    <property type="entry name" value="NAD KINASE"/>
    <property type="match status" value="1"/>
</dbReference>
<keyword evidence="6" id="KW-0067">ATP-binding</keyword>
<dbReference type="InterPro" id="IPR017437">
    <property type="entry name" value="ATP-NAD_kinase_PpnK-typ_C"/>
</dbReference>
<name>A0A6B3LDM0_9BACT</name>
<dbReference type="InterPro" id="IPR016064">
    <property type="entry name" value="NAD/diacylglycerol_kinase_sf"/>
</dbReference>
<dbReference type="GO" id="GO:0051287">
    <property type="term" value="F:NAD binding"/>
    <property type="evidence" value="ECO:0007669"/>
    <property type="project" value="UniProtKB-ARBA"/>
</dbReference>
<dbReference type="Proteomes" id="UP000475117">
    <property type="component" value="Chromosome"/>
</dbReference>
<evidence type="ECO:0000313" key="7">
    <source>
        <dbReference type="EMBL" id="QQL44873.1"/>
    </source>
</evidence>
<dbReference type="Gene3D" id="2.60.200.30">
    <property type="entry name" value="Probable inorganic polyphosphate/atp-NAD kinase, domain 2"/>
    <property type="match status" value="1"/>
</dbReference>
<dbReference type="GO" id="GO:0005737">
    <property type="term" value="C:cytoplasm"/>
    <property type="evidence" value="ECO:0007669"/>
    <property type="project" value="UniProtKB-SubCell"/>
</dbReference>
<dbReference type="HAMAP" id="MF_00361">
    <property type="entry name" value="NAD_kinase"/>
    <property type="match status" value="1"/>
</dbReference>
<feature type="binding site" evidence="6">
    <location>
        <position position="171"/>
    </location>
    <ligand>
        <name>NAD(+)</name>
        <dbReference type="ChEBI" id="CHEBI:57540"/>
    </ligand>
</feature>
<dbReference type="InterPro" id="IPR017438">
    <property type="entry name" value="ATP-NAD_kinase_N"/>
</dbReference>
<protein>
    <recommendedName>
        <fullName evidence="6">NAD kinase</fullName>
        <ecNumber evidence="6">2.7.1.23</ecNumber>
    </recommendedName>
    <alternativeName>
        <fullName evidence="6">ATP-dependent NAD kinase</fullName>
    </alternativeName>
</protein>
<feature type="binding site" evidence="6">
    <location>
        <position position="72"/>
    </location>
    <ligand>
        <name>NAD(+)</name>
        <dbReference type="ChEBI" id="CHEBI:57540"/>
    </ligand>
</feature>
<keyword evidence="3 6" id="KW-0521">NADP</keyword>
<dbReference type="GO" id="GO:0019674">
    <property type="term" value="P:NAD+ metabolic process"/>
    <property type="evidence" value="ECO:0007669"/>
    <property type="project" value="InterPro"/>
</dbReference>
<dbReference type="GO" id="GO:0003951">
    <property type="term" value="F:NAD+ kinase activity"/>
    <property type="evidence" value="ECO:0007669"/>
    <property type="project" value="UniProtKB-UniRule"/>
</dbReference>
<keyword evidence="8" id="KW-1185">Reference proteome</keyword>
<evidence type="ECO:0000313" key="8">
    <source>
        <dbReference type="Proteomes" id="UP000475117"/>
    </source>
</evidence>
<keyword evidence="6" id="KW-0547">Nucleotide-binding</keyword>
<reference evidence="7 8" key="1">
    <citation type="submission" date="2020-12" db="EMBL/GenBank/DDBJ databases">
        <title>Sulforoseuscoccus oceanibium gen. nov., sp. nov., a representative of the phylum Verrucomicrobia with special cytoplasmic membrane, and proposal of Sulforoseuscoccusaceae fam. nov.</title>
        <authorList>
            <person name="Xi F."/>
        </authorList>
    </citation>
    <scope>NUCLEOTIDE SEQUENCE [LARGE SCALE GENOMIC DNA]</scope>
    <source>
        <strain evidence="7 8">T37</strain>
    </source>
</reference>
<evidence type="ECO:0000256" key="3">
    <source>
        <dbReference type="ARBA" id="ARBA00022857"/>
    </source>
</evidence>
<sequence>MDCIGITANRGKNGASGFLKRFVPALEERGVSVVLDEDAGAHFSGGRVVPFREMVAAADMVVVLGGDGTMLHSVHRMLPDLKPVIGVNVGTLGFLTFSTGDDPEETAEALVAGDYAISERRLLDGVVRRDGVEKAHFQALNEVTLKHENVARMISVEASVRGDVLNRYHADGLIVATPTGSTAYSMSAGGPVVSPRSEVIVITPICPHALSNRAVVVGDDETINLCGKGGEDGDTLVLAVDGHARIPITNADVLEVRLAENPLPLVMRSDRSFYETLRLKLRWHGSNV</sequence>
<keyword evidence="1 6" id="KW-0808">Transferase</keyword>
<dbReference type="GO" id="GO:0006741">
    <property type="term" value="P:NADP+ biosynthetic process"/>
    <property type="evidence" value="ECO:0007669"/>
    <property type="project" value="UniProtKB-UniRule"/>
</dbReference>
<evidence type="ECO:0000256" key="2">
    <source>
        <dbReference type="ARBA" id="ARBA00022777"/>
    </source>
</evidence>
<dbReference type="Pfam" id="PF20143">
    <property type="entry name" value="NAD_kinase_C"/>
    <property type="match status" value="1"/>
</dbReference>
<dbReference type="AlphaFoldDB" id="A0A6B3LDM0"/>
<dbReference type="KEGG" id="soa:G3M56_013500"/>
<comment type="similarity">
    <text evidence="6">Belongs to the NAD kinase family.</text>
</comment>